<feature type="domain" description="Outer membrane protein beta-barrel" evidence="3">
    <location>
        <begin position="12"/>
        <end position="208"/>
    </location>
</feature>
<evidence type="ECO:0000256" key="2">
    <source>
        <dbReference type="SAM" id="SignalP"/>
    </source>
</evidence>
<evidence type="ECO:0000313" key="5">
    <source>
        <dbReference type="EMBL" id="NHK29603.1"/>
    </source>
</evidence>
<dbReference type="AlphaFoldDB" id="A0A8J3AA80"/>
<dbReference type="Proteomes" id="UP000818603">
    <property type="component" value="Unassembled WGS sequence"/>
</dbReference>
<organism evidence="4 6">
    <name type="scientific">Aquisalinus luteolus</name>
    <dbReference type="NCBI Taxonomy" id="1566827"/>
    <lineage>
        <taxon>Bacteria</taxon>
        <taxon>Pseudomonadati</taxon>
        <taxon>Pseudomonadota</taxon>
        <taxon>Alphaproteobacteria</taxon>
        <taxon>Parvularculales</taxon>
        <taxon>Parvularculaceae</taxon>
        <taxon>Aquisalinus</taxon>
    </lineage>
</organism>
<dbReference type="InterPro" id="IPR011250">
    <property type="entry name" value="OMP/PagP_B-barrel"/>
</dbReference>
<dbReference type="EMBL" id="BMGZ01000004">
    <property type="protein sequence ID" value="GGI01441.1"/>
    <property type="molecule type" value="Genomic_DNA"/>
</dbReference>
<feature type="chain" id="PRO_5035205799" evidence="2">
    <location>
        <begin position="24"/>
        <end position="208"/>
    </location>
</feature>
<evidence type="ECO:0000313" key="4">
    <source>
        <dbReference type="EMBL" id="GGI01441.1"/>
    </source>
</evidence>
<reference evidence="4" key="3">
    <citation type="submission" date="2020-09" db="EMBL/GenBank/DDBJ databases">
        <authorList>
            <person name="Sun Q."/>
            <person name="Zhou Y."/>
        </authorList>
    </citation>
    <scope>NUCLEOTIDE SEQUENCE</scope>
    <source>
        <strain evidence="4">CGMCC 1.14984</strain>
    </source>
</reference>
<proteinExistence type="predicted"/>
<dbReference type="RefSeq" id="WP_155142821.1">
    <property type="nucleotide sequence ID" value="NZ_BMGZ01000004.1"/>
</dbReference>
<name>A0A8J3AA80_9PROT</name>
<dbReference type="Pfam" id="PF13505">
    <property type="entry name" value="OMP_b-brl"/>
    <property type="match status" value="1"/>
</dbReference>
<keyword evidence="1 2" id="KW-0732">Signal</keyword>
<evidence type="ECO:0000313" key="7">
    <source>
        <dbReference type="Proteomes" id="UP000818603"/>
    </source>
</evidence>
<keyword evidence="7" id="KW-1185">Reference proteome</keyword>
<dbReference type="SUPFAM" id="SSF56925">
    <property type="entry name" value="OMPA-like"/>
    <property type="match status" value="1"/>
</dbReference>
<gene>
    <name evidence="5" type="ORF">FF098_016975</name>
    <name evidence="4" type="ORF">GCM10011355_32090</name>
</gene>
<accession>A0A8J3AA80</accession>
<reference evidence="4" key="1">
    <citation type="journal article" date="2014" name="Int. J. Syst. Evol. Microbiol.">
        <title>Complete genome sequence of Corynebacterium casei LMG S-19264T (=DSM 44701T), isolated from a smear-ripened cheese.</title>
        <authorList>
            <consortium name="US DOE Joint Genome Institute (JGI-PGF)"/>
            <person name="Walter F."/>
            <person name="Albersmeier A."/>
            <person name="Kalinowski J."/>
            <person name="Ruckert C."/>
        </authorList>
    </citation>
    <scope>NUCLEOTIDE SEQUENCE</scope>
    <source>
        <strain evidence="4">CGMCC 1.14984</strain>
    </source>
</reference>
<evidence type="ECO:0000313" key="6">
    <source>
        <dbReference type="Proteomes" id="UP000621856"/>
    </source>
</evidence>
<protein>
    <submittedName>
        <fullName evidence="5">Porin family protein</fullName>
    </submittedName>
</protein>
<evidence type="ECO:0000259" key="3">
    <source>
        <dbReference type="Pfam" id="PF13505"/>
    </source>
</evidence>
<sequence length="208" mass="22295">MSKKILIATASALVMGGATTAMAQDYATEDTGFYVGGGYTFLDVETEDDIGDNTNALTGRIGYQFTPNWSIEGEGTFGIDDGEFDYEGNEDDFDFDANNDGDIDDALIGTGDVGLDYQAAIFGRYTIPVNDRFDVFARAGYGFTEIDSTIELPDGSEVQVGGSENGPAFGAGAAFDVTESSSIRADYTRYEYDDANGDAGTISYEYKF</sequence>
<feature type="signal peptide" evidence="2">
    <location>
        <begin position="1"/>
        <end position="23"/>
    </location>
</feature>
<dbReference type="Gene3D" id="2.40.160.20">
    <property type="match status" value="1"/>
</dbReference>
<dbReference type="InterPro" id="IPR027385">
    <property type="entry name" value="Beta-barrel_OMP"/>
</dbReference>
<comment type="caution">
    <text evidence="4">The sequence shown here is derived from an EMBL/GenBank/DDBJ whole genome shotgun (WGS) entry which is preliminary data.</text>
</comment>
<dbReference type="Proteomes" id="UP000621856">
    <property type="component" value="Unassembled WGS sequence"/>
</dbReference>
<reference evidence="5 7" key="2">
    <citation type="submission" date="2020-02" db="EMBL/GenBank/DDBJ databases">
        <title>Genome sequence of Parvularcula flava strain NH6-79.</title>
        <authorList>
            <person name="Abdul Karim M.H."/>
            <person name="Lam M.Q."/>
            <person name="Chen S.J."/>
            <person name="Yahya A."/>
            <person name="Shahir S."/>
            <person name="Shamsir M.S."/>
            <person name="Chong C.S."/>
        </authorList>
    </citation>
    <scope>NUCLEOTIDE SEQUENCE [LARGE SCALE GENOMIC DNA]</scope>
    <source>
        <strain evidence="5 7">NH6-79</strain>
    </source>
</reference>
<dbReference type="EMBL" id="VCJR02000006">
    <property type="protein sequence ID" value="NHK29603.1"/>
    <property type="molecule type" value="Genomic_DNA"/>
</dbReference>
<evidence type="ECO:0000256" key="1">
    <source>
        <dbReference type="ARBA" id="ARBA00022729"/>
    </source>
</evidence>